<feature type="DNA-binding region" description="H-T-H motif" evidence="4">
    <location>
        <begin position="55"/>
        <end position="74"/>
    </location>
</feature>
<keyword evidence="7" id="KW-1185">Reference proteome</keyword>
<dbReference type="Gene3D" id="1.10.10.60">
    <property type="entry name" value="Homeodomain-like"/>
    <property type="match status" value="1"/>
</dbReference>
<proteinExistence type="predicted"/>
<evidence type="ECO:0000259" key="5">
    <source>
        <dbReference type="PROSITE" id="PS50977"/>
    </source>
</evidence>
<dbReference type="Pfam" id="PF00440">
    <property type="entry name" value="TetR_N"/>
    <property type="match status" value="1"/>
</dbReference>
<name>A0ABW5FKN8_9PSEU</name>
<dbReference type="PRINTS" id="PR00455">
    <property type="entry name" value="HTHTETR"/>
</dbReference>
<dbReference type="SUPFAM" id="SSF46689">
    <property type="entry name" value="Homeodomain-like"/>
    <property type="match status" value="1"/>
</dbReference>
<evidence type="ECO:0000256" key="1">
    <source>
        <dbReference type="ARBA" id="ARBA00023015"/>
    </source>
</evidence>
<organism evidence="6 7">
    <name type="scientific">Amycolatopsis pigmentata</name>
    <dbReference type="NCBI Taxonomy" id="450801"/>
    <lineage>
        <taxon>Bacteria</taxon>
        <taxon>Bacillati</taxon>
        <taxon>Actinomycetota</taxon>
        <taxon>Actinomycetes</taxon>
        <taxon>Pseudonocardiales</taxon>
        <taxon>Pseudonocardiaceae</taxon>
        <taxon>Amycolatopsis</taxon>
    </lineage>
</organism>
<feature type="domain" description="HTH tetR-type" evidence="5">
    <location>
        <begin position="32"/>
        <end position="92"/>
    </location>
</feature>
<evidence type="ECO:0000313" key="7">
    <source>
        <dbReference type="Proteomes" id="UP001597417"/>
    </source>
</evidence>
<evidence type="ECO:0000256" key="3">
    <source>
        <dbReference type="ARBA" id="ARBA00023163"/>
    </source>
</evidence>
<evidence type="ECO:0000256" key="2">
    <source>
        <dbReference type="ARBA" id="ARBA00023125"/>
    </source>
</evidence>
<evidence type="ECO:0000313" key="6">
    <source>
        <dbReference type="EMBL" id="MFD2415578.1"/>
    </source>
</evidence>
<keyword evidence="1" id="KW-0805">Transcription regulation</keyword>
<evidence type="ECO:0000256" key="4">
    <source>
        <dbReference type="PROSITE-ProRule" id="PRU00335"/>
    </source>
</evidence>
<dbReference type="PANTHER" id="PTHR30055:SF234">
    <property type="entry name" value="HTH-TYPE TRANSCRIPTIONAL REGULATOR BETI"/>
    <property type="match status" value="1"/>
</dbReference>
<sequence>MSERTAGDVMDDVPALADTTGMKEPPATARGMRMRATLVAAARTVFERDGFLTSRLTDITAEANCSTGTFYTYFASKEEAFTAVLEAAQDDMLHPGMPRLADSDDVVAVIEASNRAYLVAYKRNAKLMALMHQVAAIDPKFKELRVRRSQLFAERNARHIRDLQQRGLVDASLDPLLTARTLSGMVSRAAEDSFVNEDRDVEEVVAVVTTLWVNGLKLAA</sequence>
<keyword evidence="2 4" id="KW-0238">DNA-binding</keyword>
<dbReference type="InterPro" id="IPR001647">
    <property type="entry name" value="HTH_TetR"/>
</dbReference>
<accession>A0ABW5FKN8</accession>
<dbReference type="EMBL" id="JBHUKR010000004">
    <property type="protein sequence ID" value="MFD2415578.1"/>
    <property type="molecule type" value="Genomic_DNA"/>
</dbReference>
<keyword evidence="3" id="KW-0804">Transcription</keyword>
<dbReference type="PANTHER" id="PTHR30055">
    <property type="entry name" value="HTH-TYPE TRANSCRIPTIONAL REGULATOR RUTR"/>
    <property type="match status" value="1"/>
</dbReference>
<dbReference type="InterPro" id="IPR050109">
    <property type="entry name" value="HTH-type_TetR-like_transc_reg"/>
</dbReference>
<reference evidence="7" key="1">
    <citation type="journal article" date="2019" name="Int. J. Syst. Evol. Microbiol.">
        <title>The Global Catalogue of Microorganisms (GCM) 10K type strain sequencing project: providing services to taxonomists for standard genome sequencing and annotation.</title>
        <authorList>
            <consortium name="The Broad Institute Genomics Platform"/>
            <consortium name="The Broad Institute Genome Sequencing Center for Infectious Disease"/>
            <person name="Wu L."/>
            <person name="Ma J."/>
        </authorList>
    </citation>
    <scope>NUCLEOTIDE SEQUENCE [LARGE SCALE GENOMIC DNA]</scope>
    <source>
        <strain evidence="7">CGMCC 4.7645</strain>
    </source>
</reference>
<dbReference type="SUPFAM" id="SSF48498">
    <property type="entry name" value="Tetracyclin repressor-like, C-terminal domain"/>
    <property type="match status" value="1"/>
</dbReference>
<dbReference type="Proteomes" id="UP001597417">
    <property type="component" value="Unassembled WGS sequence"/>
</dbReference>
<dbReference type="Gene3D" id="1.10.357.10">
    <property type="entry name" value="Tetracycline Repressor, domain 2"/>
    <property type="match status" value="1"/>
</dbReference>
<dbReference type="InterPro" id="IPR009057">
    <property type="entry name" value="Homeodomain-like_sf"/>
</dbReference>
<dbReference type="PROSITE" id="PS50977">
    <property type="entry name" value="HTH_TETR_2"/>
    <property type="match status" value="1"/>
</dbReference>
<gene>
    <name evidence="6" type="ORF">ACFSXZ_04470</name>
</gene>
<dbReference type="RefSeq" id="WP_378261492.1">
    <property type="nucleotide sequence ID" value="NZ_JBHUKR010000004.1"/>
</dbReference>
<protein>
    <submittedName>
        <fullName evidence="6">TetR/AcrR family transcriptional regulator</fullName>
    </submittedName>
</protein>
<dbReference type="InterPro" id="IPR036271">
    <property type="entry name" value="Tet_transcr_reg_TetR-rel_C_sf"/>
</dbReference>
<comment type="caution">
    <text evidence="6">The sequence shown here is derived from an EMBL/GenBank/DDBJ whole genome shotgun (WGS) entry which is preliminary data.</text>
</comment>